<dbReference type="Proteomes" id="UP000821845">
    <property type="component" value="Chromosome 11"/>
</dbReference>
<reference evidence="1" key="1">
    <citation type="submission" date="2020-05" db="EMBL/GenBank/DDBJ databases">
        <title>Large-scale comparative analyses of tick genomes elucidate their genetic diversity and vector capacities.</title>
        <authorList>
            <person name="Jia N."/>
            <person name="Wang J."/>
            <person name="Shi W."/>
            <person name="Du L."/>
            <person name="Sun Y."/>
            <person name="Zhan W."/>
            <person name="Jiang J."/>
            <person name="Wang Q."/>
            <person name="Zhang B."/>
            <person name="Ji P."/>
            <person name="Sakyi L.B."/>
            <person name="Cui X."/>
            <person name="Yuan T."/>
            <person name="Jiang B."/>
            <person name="Yang W."/>
            <person name="Lam T.T.-Y."/>
            <person name="Chang Q."/>
            <person name="Ding S."/>
            <person name="Wang X."/>
            <person name="Zhu J."/>
            <person name="Ruan X."/>
            <person name="Zhao L."/>
            <person name="Wei J."/>
            <person name="Que T."/>
            <person name="Du C."/>
            <person name="Cheng J."/>
            <person name="Dai P."/>
            <person name="Han X."/>
            <person name="Huang E."/>
            <person name="Gao Y."/>
            <person name="Liu J."/>
            <person name="Shao H."/>
            <person name="Ye R."/>
            <person name="Li L."/>
            <person name="Wei W."/>
            <person name="Wang X."/>
            <person name="Wang C."/>
            <person name="Yang T."/>
            <person name="Huo Q."/>
            <person name="Li W."/>
            <person name="Guo W."/>
            <person name="Chen H."/>
            <person name="Zhou L."/>
            <person name="Ni X."/>
            <person name="Tian J."/>
            <person name="Zhou Y."/>
            <person name="Sheng Y."/>
            <person name="Liu T."/>
            <person name="Pan Y."/>
            <person name="Xia L."/>
            <person name="Li J."/>
            <person name="Zhao F."/>
            <person name="Cao W."/>
        </authorList>
    </citation>
    <scope>NUCLEOTIDE SEQUENCE</scope>
    <source>
        <strain evidence="1">Hyas-2018</strain>
    </source>
</reference>
<accession>A0ACB7T2W3</accession>
<evidence type="ECO:0000313" key="2">
    <source>
        <dbReference type="Proteomes" id="UP000821845"/>
    </source>
</evidence>
<gene>
    <name evidence="1" type="ORF">HPB50_000076</name>
</gene>
<dbReference type="EMBL" id="CM023491">
    <property type="protein sequence ID" value="KAH6940469.1"/>
    <property type="molecule type" value="Genomic_DNA"/>
</dbReference>
<evidence type="ECO:0000313" key="1">
    <source>
        <dbReference type="EMBL" id="KAH6940469.1"/>
    </source>
</evidence>
<proteinExistence type="predicted"/>
<protein>
    <submittedName>
        <fullName evidence="1">Uncharacterized protein</fullName>
    </submittedName>
</protein>
<keyword evidence="2" id="KW-1185">Reference proteome</keyword>
<organism evidence="1 2">
    <name type="scientific">Hyalomma asiaticum</name>
    <name type="common">Tick</name>
    <dbReference type="NCBI Taxonomy" id="266040"/>
    <lineage>
        <taxon>Eukaryota</taxon>
        <taxon>Metazoa</taxon>
        <taxon>Ecdysozoa</taxon>
        <taxon>Arthropoda</taxon>
        <taxon>Chelicerata</taxon>
        <taxon>Arachnida</taxon>
        <taxon>Acari</taxon>
        <taxon>Parasitiformes</taxon>
        <taxon>Ixodida</taxon>
        <taxon>Ixodoidea</taxon>
        <taxon>Ixodidae</taxon>
        <taxon>Hyalomminae</taxon>
        <taxon>Hyalomma</taxon>
    </lineage>
</organism>
<sequence length="845" mass="91893">MIRGLSEGLEEAKILTDDQFPRHETSAARALNEGGQRVDMDANRPVYNQFCFLCYHIAGPGPSGQGPPSSGGAPPAVQPPPVIQPPVAPPPAIPPPVGPSPPVAPPPVAPPPVTPPPVAPPPVAPPPVAPPPVAPPKVTPPPTPKPKVTQPPVPPPTRRPPPPKPPTPTTKPTTTPRPFSVDELVCTVGRTAFYAEVYPPDGLCHHIYYRDVAVVHGALIGVEIMSSWEMFKMVMMKYTKTSGGMAFDVRYASPTSLNATVEKELDMLASKNVKNYAVLNVLEVPDKLSKLYNDAKPLLMKLKNLQGSDKKRKTLIGIGILNYKLSNAMSRLRDIFNDAVNQHVADTVIAYSSVGWIESRKECYSHPPSVFDRRTFDQSAAVEAARMPEIRSIATLMTRDKTFSSDTKMGLSFELGTLAYNLRQPGGTFDSVNAHCSLMYVTKYDVLPCKLDVFANRNELFQGVNVADVPKDTKKVFLFEDDATITKKCNNLAQNSTYLRHGMSLLLNNVDLGDFTKNGSCADDADRQDPMVRLVACLDAGSEGTLIAKTSRSLVTAYFRLFKEAAIGAELRFNTEPFLIEYFASVAASMEDSTDDDLFYTVPLAMRIPTEKAEPDVAAPTARRRRRSSPGRYAAKPRGRGRKAASSGAKGGSGKRGRGRKARASAATSDFVPASAGVSRKAGHGVQHKATGHTRSETAEEKALQAVTMDSEADIDRQAEEYVSNILPDQAMVVYPDHTSGHAPNMASPTYGDSYECPEEMDVMSPKRRSGRPSRAAPVRRRRRMPVEGDERVVCKVLSGKWSSRLPLGTVVRRPSTKLVQLVAQAINESPHQMLRVTHVYAALQ</sequence>
<comment type="caution">
    <text evidence="1">The sequence shown here is derived from an EMBL/GenBank/DDBJ whole genome shotgun (WGS) entry which is preliminary data.</text>
</comment>
<name>A0ACB7T2W3_HYAAI</name>